<dbReference type="InterPro" id="IPR027095">
    <property type="entry name" value="Golgin-45"/>
</dbReference>
<keyword evidence="1" id="KW-0175">Coiled coil</keyword>
<dbReference type="EMBL" id="VUJU01001952">
    <property type="protein sequence ID" value="KAF0763154.1"/>
    <property type="molecule type" value="Genomic_DNA"/>
</dbReference>
<accession>A0A6G0YY87</accession>
<dbReference type="Proteomes" id="UP000478052">
    <property type="component" value="Unassembled WGS sequence"/>
</dbReference>
<evidence type="ECO:0000256" key="1">
    <source>
        <dbReference type="SAM" id="Coils"/>
    </source>
</evidence>
<feature type="region of interest" description="Disordered" evidence="2">
    <location>
        <begin position="1"/>
        <end position="24"/>
    </location>
</feature>
<evidence type="ECO:0000313" key="3">
    <source>
        <dbReference type="EMBL" id="KAF0763154.1"/>
    </source>
</evidence>
<dbReference type="AlphaFoldDB" id="A0A6G0YY87"/>
<dbReference type="GO" id="GO:0000139">
    <property type="term" value="C:Golgi membrane"/>
    <property type="evidence" value="ECO:0007669"/>
    <property type="project" value="TreeGrafter"/>
</dbReference>
<dbReference type="GO" id="GO:0007030">
    <property type="term" value="P:Golgi organization"/>
    <property type="evidence" value="ECO:0007669"/>
    <property type="project" value="InterPro"/>
</dbReference>
<sequence length="382" mass="43114">MDRSNNSSTAQVQSKDFNVKQNNKNETVKINQILNGNKVLANNKQFHPSKTMHEMTPGPKKYQNIKKSPDKEPKFVPYEPYKAAVRSIVPELGQPSVAVFKRRLSTASNCSKASNVIEDRAEDKEDVISMLTQEKQNLEEEIDKLNRQIANMDLQMGSQAQVNNELKNMLVASIGEDIEAKIQMLTEDKVLLAHKLLNFTGALAGRQDQLETVAGERDVLRSKFLAGSLIVEDLSKWKTFLCNRVDTLEATLQTILDENRKNRHLLKSAHENLKVLQNYYKLEVSTKQKLLDSTTIAEEINRISLLLRKHLLTTQIQELQVHSAIHQTQAESQAQQILAQKMPREKMNNVDATCNAIMEASQAIESNIQLCCGHCTGTVKLI</sequence>
<dbReference type="OrthoDB" id="5959043at2759"/>
<dbReference type="PANTHER" id="PTHR13066:SF2">
    <property type="entry name" value="GOLGIN-45"/>
    <property type="match status" value="1"/>
</dbReference>
<protein>
    <submittedName>
        <fullName evidence="3">Golgin-45</fullName>
    </submittedName>
</protein>
<organism evidence="3 4">
    <name type="scientific">Aphis craccivora</name>
    <name type="common">Cowpea aphid</name>
    <dbReference type="NCBI Taxonomy" id="307492"/>
    <lineage>
        <taxon>Eukaryota</taxon>
        <taxon>Metazoa</taxon>
        <taxon>Ecdysozoa</taxon>
        <taxon>Arthropoda</taxon>
        <taxon>Hexapoda</taxon>
        <taxon>Insecta</taxon>
        <taxon>Pterygota</taxon>
        <taxon>Neoptera</taxon>
        <taxon>Paraneoptera</taxon>
        <taxon>Hemiptera</taxon>
        <taxon>Sternorrhyncha</taxon>
        <taxon>Aphidomorpha</taxon>
        <taxon>Aphidoidea</taxon>
        <taxon>Aphididae</taxon>
        <taxon>Aphidini</taxon>
        <taxon>Aphis</taxon>
        <taxon>Aphis</taxon>
    </lineage>
</organism>
<gene>
    <name evidence="3" type="ORF">FWK35_00018270</name>
</gene>
<comment type="caution">
    <text evidence="3">The sequence shown here is derived from an EMBL/GenBank/DDBJ whole genome shotgun (WGS) entry which is preliminary data.</text>
</comment>
<feature type="region of interest" description="Disordered" evidence="2">
    <location>
        <begin position="49"/>
        <end position="73"/>
    </location>
</feature>
<proteinExistence type="predicted"/>
<evidence type="ECO:0000256" key="2">
    <source>
        <dbReference type="SAM" id="MobiDB-lite"/>
    </source>
</evidence>
<reference evidence="3 4" key="1">
    <citation type="submission" date="2019-08" db="EMBL/GenBank/DDBJ databases">
        <title>Whole genome of Aphis craccivora.</title>
        <authorList>
            <person name="Voronova N.V."/>
            <person name="Shulinski R.S."/>
            <person name="Bandarenka Y.V."/>
            <person name="Zhorov D.G."/>
            <person name="Warner D."/>
        </authorList>
    </citation>
    <scope>NUCLEOTIDE SEQUENCE [LARGE SCALE GENOMIC DNA]</scope>
    <source>
        <strain evidence="3">180601</strain>
        <tissue evidence="3">Whole Body</tissue>
    </source>
</reference>
<name>A0A6G0YY87_APHCR</name>
<evidence type="ECO:0000313" key="4">
    <source>
        <dbReference type="Proteomes" id="UP000478052"/>
    </source>
</evidence>
<keyword evidence="4" id="KW-1185">Reference proteome</keyword>
<feature type="coiled-coil region" evidence="1">
    <location>
        <begin position="121"/>
        <end position="155"/>
    </location>
</feature>
<dbReference type="GO" id="GO:0043001">
    <property type="term" value="P:Golgi to plasma membrane protein transport"/>
    <property type="evidence" value="ECO:0007669"/>
    <property type="project" value="InterPro"/>
</dbReference>
<dbReference type="PANTHER" id="PTHR13066">
    <property type="entry name" value="BASIC LEUCINE ZIPPER NUCLEAR FACTOR 1 BLZF1 PROTEIN"/>
    <property type="match status" value="1"/>
</dbReference>